<feature type="chain" id="PRO_5045460829" evidence="1">
    <location>
        <begin position="27"/>
        <end position="89"/>
    </location>
</feature>
<accession>A0ABX0VAL0</accession>
<dbReference type="Proteomes" id="UP000707352">
    <property type="component" value="Unassembled WGS sequence"/>
</dbReference>
<reference evidence="2 3" key="1">
    <citation type="submission" date="2020-03" db="EMBL/GenBank/DDBJ databases">
        <title>The genome sequence of Microvirga sp. c23x22.</title>
        <authorList>
            <person name="Zhang X."/>
        </authorList>
    </citation>
    <scope>NUCLEOTIDE SEQUENCE [LARGE SCALE GENOMIC DNA]</scope>
    <source>
        <strain evidence="3">c23x22</strain>
    </source>
</reference>
<keyword evidence="3" id="KW-1185">Reference proteome</keyword>
<organism evidence="2 3">
    <name type="scientific">Microvirga terricola</name>
    <dbReference type="NCBI Taxonomy" id="2719797"/>
    <lineage>
        <taxon>Bacteria</taxon>
        <taxon>Pseudomonadati</taxon>
        <taxon>Pseudomonadota</taxon>
        <taxon>Alphaproteobacteria</taxon>
        <taxon>Hyphomicrobiales</taxon>
        <taxon>Methylobacteriaceae</taxon>
        <taxon>Microvirga</taxon>
    </lineage>
</organism>
<gene>
    <name evidence="2" type="ORF">HB375_08940</name>
</gene>
<sequence length="89" mass="10512">MRKLLFGLLGFAALGLGTLAAQPAAADHGHGRGHAYGHRHHRPHVVYERPGYRPYRYYRPVHGYPRCWTRMQRYWNGFVWVDRPIRVCR</sequence>
<proteinExistence type="predicted"/>
<evidence type="ECO:0000256" key="1">
    <source>
        <dbReference type="SAM" id="SignalP"/>
    </source>
</evidence>
<comment type="caution">
    <text evidence="2">The sequence shown here is derived from an EMBL/GenBank/DDBJ whole genome shotgun (WGS) entry which is preliminary data.</text>
</comment>
<name>A0ABX0VAL0_9HYPH</name>
<feature type="signal peptide" evidence="1">
    <location>
        <begin position="1"/>
        <end position="26"/>
    </location>
</feature>
<dbReference type="EMBL" id="JAATJS010000003">
    <property type="protein sequence ID" value="NIX76738.1"/>
    <property type="molecule type" value="Genomic_DNA"/>
</dbReference>
<dbReference type="RefSeq" id="WP_167672655.1">
    <property type="nucleotide sequence ID" value="NZ_JAATJS010000003.1"/>
</dbReference>
<keyword evidence="1" id="KW-0732">Signal</keyword>
<evidence type="ECO:0000313" key="2">
    <source>
        <dbReference type="EMBL" id="NIX76738.1"/>
    </source>
</evidence>
<protein>
    <submittedName>
        <fullName evidence="2">Uncharacterized protein</fullName>
    </submittedName>
</protein>
<evidence type="ECO:0000313" key="3">
    <source>
        <dbReference type="Proteomes" id="UP000707352"/>
    </source>
</evidence>